<keyword evidence="2" id="KW-1185">Reference proteome</keyword>
<gene>
    <name evidence="1" type="ORF">DPMN_164748</name>
</gene>
<proteinExistence type="predicted"/>
<dbReference type="EMBL" id="JAIWYP010000008">
    <property type="protein sequence ID" value="KAH3786641.1"/>
    <property type="molecule type" value="Genomic_DNA"/>
</dbReference>
<dbReference type="Proteomes" id="UP000828390">
    <property type="component" value="Unassembled WGS sequence"/>
</dbReference>
<protein>
    <submittedName>
        <fullName evidence="1">Uncharacterized protein</fullName>
    </submittedName>
</protein>
<name>A0A9D4EYD4_DREPO</name>
<comment type="caution">
    <text evidence="1">The sequence shown here is derived from an EMBL/GenBank/DDBJ whole genome shotgun (WGS) entry which is preliminary data.</text>
</comment>
<reference evidence="1" key="2">
    <citation type="submission" date="2020-11" db="EMBL/GenBank/DDBJ databases">
        <authorList>
            <person name="McCartney M.A."/>
            <person name="Auch B."/>
            <person name="Kono T."/>
            <person name="Mallez S."/>
            <person name="Becker A."/>
            <person name="Gohl D.M."/>
            <person name="Silverstein K.A.T."/>
            <person name="Koren S."/>
            <person name="Bechman K.B."/>
            <person name="Herman A."/>
            <person name="Abrahante J.E."/>
            <person name="Garbe J."/>
        </authorList>
    </citation>
    <scope>NUCLEOTIDE SEQUENCE</scope>
    <source>
        <strain evidence="1">Duluth1</strain>
        <tissue evidence="1">Whole animal</tissue>
    </source>
</reference>
<accession>A0A9D4EYD4</accession>
<organism evidence="1 2">
    <name type="scientific">Dreissena polymorpha</name>
    <name type="common">Zebra mussel</name>
    <name type="synonym">Mytilus polymorpha</name>
    <dbReference type="NCBI Taxonomy" id="45954"/>
    <lineage>
        <taxon>Eukaryota</taxon>
        <taxon>Metazoa</taxon>
        <taxon>Spiralia</taxon>
        <taxon>Lophotrochozoa</taxon>
        <taxon>Mollusca</taxon>
        <taxon>Bivalvia</taxon>
        <taxon>Autobranchia</taxon>
        <taxon>Heteroconchia</taxon>
        <taxon>Euheterodonta</taxon>
        <taxon>Imparidentia</taxon>
        <taxon>Neoheterodontei</taxon>
        <taxon>Myida</taxon>
        <taxon>Dreissenoidea</taxon>
        <taxon>Dreissenidae</taxon>
        <taxon>Dreissena</taxon>
    </lineage>
</organism>
<evidence type="ECO:0000313" key="1">
    <source>
        <dbReference type="EMBL" id="KAH3786641.1"/>
    </source>
</evidence>
<reference evidence="1" key="1">
    <citation type="journal article" date="2019" name="bioRxiv">
        <title>The Genome of the Zebra Mussel, Dreissena polymorpha: A Resource for Invasive Species Research.</title>
        <authorList>
            <person name="McCartney M.A."/>
            <person name="Auch B."/>
            <person name="Kono T."/>
            <person name="Mallez S."/>
            <person name="Zhang Y."/>
            <person name="Obille A."/>
            <person name="Becker A."/>
            <person name="Abrahante J.E."/>
            <person name="Garbe J."/>
            <person name="Badalamenti J.P."/>
            <person name="Herman A."/>
            <person name="Mangelson H."/>
            <person name="Liachko I."/>
            <person name="Sullivan S."/>
            <person name="Sone E.D."/>
            <person name="Koren S."/>
            <person name="Silverstein K.A.T."/>
            <person name="Beckman K.B."/>
            <person name="Gohl D.M."/>
        </authorList>
    </citation>
    <scope>NUCLEOTIDE SEQUENCE</scope>
    <source>
        <strain evidence="1">Duluth1</strain>
        <tissue evidence="1">Whole animal</tissue>
    </source>
</reference>
<evidence type="ECO:0000313" key="2">
    <source>
        <dbReference type="Proteomes" id="UP000828390"/>
    </source>
</evidence>
<sequence length="75" mass="8703">MSMSELARHSSQLDIRDFFRMSMSKLDRHSLQRNIRDFFRMSISELARHSGIVLNVNVKAGSTFAPARYSFFAEC</sequence>
<dbReference type="AlphaFoldDB" id="A0A9D4EYD4"/>